<dbReference type="EMBL" id="CAMAPD010000011">
    <property type="protein sequence ID" value="CAH9061234.1"/>
    <property type="molecule type" value="Genomic_DNA"/>
</dbReference>
<dbReference type="Proteomes" id="UP001152485">
    <property type="component" value="Unassembled WGS sequence"/>
</dbReference>
<accession>A0ABN8URB0</accession>
<name>A0ABN8URB0_9GAMM</name>
<keyword evidence="1" id="KW-0812">Transmembrane</keyword>
<evidence type="ECO:0000313" key="2">
    <source>
        <dbReference type="EMBL" id="CAH9061234.1"/>
    </source>
</evidence>
<keyword evidence="1" id="KW-0472">Membrane</keyword>
<feature type="transmembrane region" description="Helical" evidence="1">
    <location>
        <begin position="52"/>
        <end position="75"/>
    </location>
</feature>
<comment type="caution">
    <text evidence="2">The sequence shown here is derived from an EMBL/GenBank/DDBJ whole genome shotgun (WGS) entry which is preliminary data.</text>
</comment>
<organism evidence="2 3">
    <name type="scientific">Pseudoalteromonas holothuriae</name>
    <dbReference type="NCBI Taxonomy" id="2963714"/>
    <lineage>
        <taxon>Bacteria</taxon>
        <taxon>Pseudomonadati</taxon>
        <taxon>Pseudomonadota</taxon>
        <taxon>Gammaproteobacteria</taxon>
        <taxon>Alteromonadales</taxon>
        <taxon>Pseudoalteromonadaceae</taxon>
        <taxon>Pseudoalteromonas</taxon>
    </lineage>
</organism>
<gene>
    <name evidence="2" type="ORF">PSECIP111951_02444</name>
</gene>
<reference evidence="2 3" key="1">
    <citation type="submission" date="2022-07" db="EMBL/GenBank/DDBJ databases">
        <authorList>
            <person name="Criscuolo A."/>
        </authorList>
    </citation>
    <scope>NUCLEOTIDE SEQUENCE [LARGE SCALE GENOMIC DNA]</scope>
    <source>
        <strain evidence="3">CIP 111951</strain>
    </source>
</reference>
<feature type="transmembrane region" description="Helical" evidence="1">
    <location>
        <begin position="30"/>
        <end position="46"/>
    </location>
</feature>
<feature type="transmembrane region" description="Helical" evidence="1">
    <location>
        <begin position="87"/>
        <end position="104"/>
    </location>
</feature>
<evidence type="ECO:0000313" key="3">
    <source>
        <dbReference type="Proteomes" id="UP001152485"/>
    </source>
</evidence>
<protein>
    <submittedName>
        <fullName evidence="2">Uncharacterized protein</fullName>
    </submittedName>
</protein>
<proteinExistence type="predicted"/>
<feature type="transmembrane region" description="Helical" evidence="1">
    <location>
        <begin position="110"/>
        <end position="128"/>
    </location>
</feature>
<keyword evidence="1" id="KW-1133">Transmembrane helix</keyword>
<dbReference type="RefSeq" id="WP_261593662.1">
    <property type="nucleotide sequence ID" value="NZ_CAMAPD010000011.1"/>
</dbReference>
<feature type="transmembrane region" description="Helical" evidence="1">
    <location>
        <begin position="6"/>
        <end position="23"/>
    </location>
</feature>
<evidence type="ECO:0000256" key="1">
    <source>
        <dbReference type="SAM" id="Phobius"/>
    </source>
</evidence>
<sequence length="137" mass="15846">MNVSIWFIFLVPLFAPIVSLKVFGLSGRQTFVGFIAYYNLWLYFLAFDLVKYYFATFIYLLVCTLLLVGLLYYLSDEVSSYLGSAKLNLSLFAALLIISMVLNYEGLQWFSINILLMQCICIFVAWLMSKKRANHEV</sequence>